<dbReference type="Proteomes" id="UP000283817">
    <property type="component" value="Unassembled WGS sequence"/>
</dbReference>
<organism evidence="1 2">
    <name type="scientific">Rhizobium leguminosarum</name>
    <dbReference type="NCBI Taxonomy" id="384"/>
    <lineage>
        <taxon>Bacteria</taxon>
        <taxon>Pseudomonadati</taxon>
        <taxon>Pseudomonadota</taxon>
        <taxon>Alphaproteobacteria</taxon>
        <taxon>Hyphomicrobiales</taxon>
        <taxon>Rhizobiaceae</taxon>
        <taxon>Rhizobium/Agrobacterium group</taxon>
        <taxon>Rhizobium</taxon>
    </lineage>
</organism>
<name>A0A444I2T7_RHILE</name>
<gene>
    <name evidence="1" type="ORF">EHI47_11990</name>
</gene>
<sequence length="89" mass="10233">MSDSDNWQSESLAAATDFAIRCAKLYSQPPLSEPTLVGIIKTLMTELWDRNFSQEEIRTAFQAALDDMPRYAAGEERRSNFDQRPFTHF</sequence>
<dbReference type="AlphaFoldDB" id="A0A444I2T7"/>
<dbReference type="RefSeq" id="WP_128410545.1">
    <property type="nucleotide sequence ID" value="NZ_SBHX01000028.1"/>
</dbReference>
<reference evidence="1 2" key="1">
    <citation type="submission" date="2019-01" db="EMBL/GenBank/DDBJ databases">
        <title>RHIZO-ID as a novel technology for direct rhizobia identification.</title>
        <authorList>
            <person name="De Meyer S.E."/>
        </authorList>
    </citation>
    <scope>NUCLEOTIDE SEQUENCE [LARGE SCALE GENOMIC DNA]</scope>
    <source>
        <strain evidence="1 2">WSM448</strain>
    </source>
</reference>
<evidence type="ECO:0000313" key="1">
    <source>
        <dbReference type="EMBL" id="RWX31780.1"/>
    </source>
</evidence>
<protein>
    <submittedName>
        <fullName evidence="1">Uncharacterized protein</fullName>
    </submittedName>
</protein>
<accession>A0A444I2T7</accession>
<dbReference type="EMBL" id="SBHX01000028">
    <property type="protein sequence ID" value="RWX31780.1"/>
    <property type="molecule type" value="Genomic_DNA"/>
</dbReference>
<comment type="caution">
    <text evidence="1">The sequence shown here is derived from an EMBL/GenBank/DDBJ whole genome shotgun (WGS) entry which is preliminary data.</text>
</comment>
<evidence type="ECO:0000313" key="2">
    <source>
        <dbReference type="Proteomes" id="UP000283817"/>
    </source>
</evidence>
<proteinExistence type="predicted"/>